<dbReference type="EMBL" id="PGCJ01001088">
    <property type="protein sequence ID" value="PLW09783.1"/>
    <property type="molecule type" value="Genomic_DNA"/>
</dbReference>
<accession>A0A2N5S976</accession>
<evidence type="ECO:0008006" key="4">
    <source>
        <dbReference type="Google" id="ProtNLM"/>
    </source>
</evidence>
<feature type="compositionally biased region" description="Polar residues" evidence="1">
    <location>
        <begin position="547"/>
        <end position="564"/>
    </location>
</feature>
<gene>
    <name evidence="2" type="ORF">PCANC_22292</name>
</gene>
<evidence type="ECO:0000313" key="3">
    <source>
        <dbReference type="Proteomes" id="UP000235388"/>
    </source>
</evidence>
<feature type="region of interest" description="Disordered" evidence="1">
    <location>
        <begin position="270"/>
        <end position="401"/>
    </location>
</feature>
<feature type="compositionally biased region" description="Low complexity" evidence="1">
    <location>
        <begin position="145"/>
        <end position="193"/>
    </location>
</feature>
<feature type="compositionally biased region" description="Low complexity" evidence="1">
    <location>
        <begin position="203"/>
        <end position="221"/>
    </location>
</feature>
<comment type="caution">
    <text evidence="2">The sequence shown here is derived from an EMBL/GenBank/DDBJ whole genome shotgun (WGS) entry which is preliminary data.</text>
</comment>
<feature type="compositionally biased region" description="Polar residues" evidence="1">
    <location>
        <begin position="673"/>
        <end position="689"/>
    </location>
</feature>
<feature type="compositionally biased region" description="Low complexity" evidence="1">
    <location>
        <begin position="1"/>
        <end position="12"/>
    </location>
</feature>
<feature type="region of interest" description="Disordered" evidence="1">
    <location>
        <begin position="1"/>
        <end position="61"/>
    </location>
</feature>
<feature type="compositionally biased region" description="Polar residues" evidence="1">
    <location>
        <begin position="356"/>
        <end position="377"/>
    </location>
</feature>
<evidence type="ECO:0000313" key="2">
    <source>
        <dbReference type="EMBL" id="PLW09783.1"/>
    </source>
</evidence>
<feature type="region of interest" description="Disordered" evidence="1">
    <location>
        <begin position="867"/>
        <end position="930"/>
    </location>
</feature>
<feature type="compositionally biased region" description="Basic and acidic residues" evidence="1">
    <location>
        <begin position="711"/>
        <end position="723"/>
    </location>
</feature>
<feature type="compositionally biased region" description="Polar residues" evidence="1">
    <location>
        <begin position="592"/>
        <end position="607"/>
    </location>
</feature>
<feature type="compositionally biased region" description="Polar residues" evidence="1">
    <location>
        <begin position="613"/>
        <end position="625"/>
    </location>
</feature>
<feature type="compositionally biased region" description="Polar residues" evidence="1">
    <location>
        <begin position="735"/>
        <end position="775"/>
    </location>
</feature>
<protein>
    <recommendedName>
        <fullName evidence="4">MIT domain-containing protein</fullName>
    </recommendedName>
</protein>
<dbReference type="STRING" id="200324.A0A2N5S976"/>
<organism evidence="2 3">
    <name type="scientific">Puccinia coronata f. sp. avenae</name>
    <dbReference type="NCBI Taxonomy" id="200324"/>
    <lineage>
        <taxon>Eukaryota</taxon>
        <taxon>Fungi</taxon>
        <taxon>Dikarya</taxon>
        <taxon>Basidiomycota</taxon>
        <taxon>Pucciniomycotina</taxon>
        <taxon>Pucciniomycetes</taxon>
        <taxon>Pucciniales</taxon>
        <taxon>Pucciniaceae</taxon>
        <taxon>Puccinia</taxon>
    </lineage>
</organism>
<feature type="compositionally biased region" description="Low complexity" evidence="1">
    <location>
        <begin position="111"/>
        <end position="124"/>
    </location>
</feature>
<feature type="compositionally biased region" description="Low complexity" evidence="1">
    <location>
        <begin position="298"/>
        <end position="307"/>
    </location>
</feature>
<evidence type="ECO:0000256" key="1">
    <source>
        <dbReference type="SAM" id="MobiDB-lite"/>
    </source>
</evidence>
<feature type="compositionally biased region" description="Low complexity" evidence="1">
    <location>
        <begin position="657"/>
        <end position="672"/>
    </location>
</feature>
<feature type="region of interest" description="Disordered" evidence="1">
    <location>
        <begin position="708"/>
        <end position="780"/>
    </location>
</feature>
<feature type="compositionally biased region" description="Polar residues" evidence="1">
    <location>
        <begin position="270"/>
        <end position="281"/>
    </location>
</feature>
<dbReference type="AlphaFoldDB" id="A0A2N5S976"/>
<sequence length="1239" mass="134619">MTSTSNTHSSSNLKVSPEVARARAVSGSLAKRKQLLLLKTSQATGTSSSSSSTASTTSTTSTKFPFRIKLAHSEENSTTLLHNNNNSSSSSTTTTTTTTTTTSQEDMPAISSTQPQSLPSPTTSNDSHQKLIAPPAQEKPRSRAIRISSSIRKAGNSLTSPRTATSTSTTTTSTTTSTTIDSTHNSNSISNSQRIRRTSRLFSPKSTSNSSSHTTPPSTLSHNLHLHSPASPATVCSVPMTPISPEYSSNSSTTDTHPAVLPHSDHHLTANHSAASSNTHTHPLKPASHLHHHQLEGNPTPNNPTHHLPITASHQPPVTSQLAQLTPSTSPEPFQPLSQHPLPLSNQHPVDLDPFSPNSSPILQPSTPSLIQDTTQSPSPPSDFHHQPSSPSTTPTASKLNPSQSILSIALSKAQTAVQLDTALQIPEAIHAYTEAVLLLEEVIDNIDVTNKGREQKELEALERDQAKDKVWSDEICKQLARKNLDDLDREELEARLKERERKWQEKKWKLEKRKKARAEEGERLIGIHNTYASRIAELQAEIHSNPHTIFPSDQSTESSTARHWSQPPDQPLPPSPSSNHHHQPLPPAERSSLSSDSTTREANQPQPLAFSSIHQPTNQDQPSLHSGDAGHTGEIEAEERKDIVSEKLPCYNSVHSQNSRNRASSSASLSQRGRTPSNENRTNDPNIIYNANQSRSSILNTPSEAQFDLSDAHSRSSVDHRPASRHSVRLSEVTLDSDSSQDPRTAVPSTNQNLRYQPSQKLLVSQTTTQGTISQRRRSPYCIDTARRSLTRSQGHDEPSDISPIKPIHSAHLSYSMNRRPSNLSLMGTLPSAAIPQRLRSFSQPGKRPGLPPSFLVDNSYPVPNSPLRSGLSPTPFPPNSSPLAANPTLLQDIPQLTGSASHLPAPGPSPLSQNPPVAPIHPNGVITRSNSQHALPSYEIQPYAHASLSPGSMYTGSPAPVGELPSYPKLPARRPFHLMRQIRASMSTGAYVSPRLYVPRQMWYQVQIKLHGLETKIKLMDTLIAGLELVERDGAGLVGADVPGSATKESPWDFGESRKPKPTTLTSQVLTATERFMKRLEIFEDLLDNLQTGGAKKLGLNASGLQETAYGQDTMRKGGGFGTLMAHKLGKGLDRINIGRGNADLPSLYVDTIARLFDKSQTIDAHLSSLELAARAQGSTSGTGLYGSIGQQSKQHIEGRLRRVSEFYSTVVCRFVVADMGVLLDKYVKRGGNWCSD</sequence>
<name>A0A2N5S976_9BASI</name>
<dbReference type="InterPro" id="IPR036181">
    <property type="entry name" value="MIT_dom_sf"/>
</dbReference>
<reference evidence="2 3" key="1">
    <citation type="submission" date="2017-11" db="EMBL/GenBank/DDBJ databases">
        <title>De novo assembly and phasing of dikaryotic genomes from two isolates of Puccinia coronata f. sp. avenae, the causal agent of oat crown rust.</title>
        <authorList>
            <person name="Miller M.E."/>
            <person name="Zhang Y."/>
            <person name="Omidvar V."/>
            <person name="Sperschneider J."/>
            <person name="Schwessinger B."/>
            <person name="Raley C."/>
            <person name="Palmer J.M."/>
            <person name="Garnica D."/>
            <person name="Upadhyaya N."/>
            <person name="Rathjen J."/>
            <person name="Taylor J.M."/>
            <person name="Park R.F."/>
            <person name="Dodds P.N."/>
            <person name="Hirsch C.D."/>
            <person name="Kianian S.F."/>
            <person name="Figueroa M."/>
        </authorList>
    </citation>
    <scope>NUCLEOTIDE SEQUENCE [LARGE SCALE GENOMIC DNA]</scope>
    <source>
        <strain evidence="2">12NC29</strain>
    </source>
</reference>
<keyword evidence="3" id="KW-1185">Reference proteome</keyword>
<dbReference type="PANTHER" id="PTHR37327:SF1">
    <property type="entry name" value="MICROTUBULE INTERACTING AND TRANSPORT DOMAIN-CONTAINING PROTEIN"/>
    <property type="match status" value="1"/>
</dbReference>
<feature type="compositionally biased region" description="Low complexity" evidence="1">
    <location>
        <begin position="79"/>
        <end position="103"/>
    </location>
</feature>
<feature type="region of interest" description="Disordered" evidence="1">
    <location>
        <begin position="652"/>
        <end position="689"/>
    </location>
</feature>
<feature type="compositionally biased region" description="Low complexity" evidence="1">
    <location>
        <begin position="40"/>
        <end position="61"/>
    </location>
</feature>
<feature type="region of interest" description="Disordered" evidence="1">
    <location>
        <begin position="79"/>
        <end position="227"/>
    </location>
</feature>
<feature type="region of interest" description="Disordered" evidence="1">
    <location>
        <begin position="547"/>
        <end position="633"/>
    </location>
</feature>
<proteinExistence type="predicted"/>
<feature type="compositionally biased region" description="Polar residues" evidence="1">
    <location>
        <begin position="312"/>
        <end position="348"/>
    </location>
</feature>
<dbReference type="OrthoDB" id="2245455at2759"/>
<dbReference type="SUPFAM" id="SSF116846">
    <property type="entry name" value="MIT domain"/>
    <property type="match status" value="1"/>
</dbReference>
<dbReference type="Proteomes" id="UP000235388">
    <property type="component" value="Unassembled WGS sequence"/>
</dbReference>
<dbReference type="PANTHER" id="PTHR37327">
    <property type="entry name" value="CHROMOSOME 1, WHOLE GENOME SHOTGUN SEQUENCE"/>
    <property type="match status" value="1"/>
</dbReference>